<dbReference type="PANTHER" id="PTHR46825:SF11">
    <property type="entry name" value="PENICILLIN-BINDING PROTEIN 4"/>
    <property type="match status" value="1"/>
</dbReference>
<dbReference type="Proteomes" id="UP001157946">
    <property type="component" value="Unassembled WGS sequence"/>
</dbReference>
<organism evidence="4 5">
    <name type="scientific">Laceyella tengchongensis</name>
    <dbReference type="NCBI Taxonomy" id="574699"/>
    <lineage>
        <taxon>Bacteria</taxon>
        <taxon>Bacillati</taxon>
        <taxon>Bacillota</taxon>
        <taxon>Bacilli</taxon>
        <taxon>Bacillales</taxon>
        <taxon>Thermoactinomycetaceae</taxon>
        <taxon>Laceyella</taxon>
    </lineage>
</organism>
<dbReference type="Pfam" id="PF00144">
    <property type="entry name" value="Beta-lactamase"/>
    <property type="match status" value="1"/>
</dbReference>
<evidence type="ECO:0000256" key="1">
    <source>
        <dbReference type="ARBA" id="ARBA00004370"/>
    </source>
</evidence>
<dbReference type="PANTHER" id="PTHR46825">
    <property type="entry name" value="D-ALANYL-D-ALANINE-CARBOXYPEPTIDASE/ENDOPEPTIDASE AMPH"/>
    <property type="match status" value="1"/>
</dbReference>
<evidence type="ECO:0000256" key="2">
    <source>
        <dbReference type="ARBA" id="ARBA00023136"/>
    </source>
</evidence>
<accession>A0AA45WNF7</accession>
<protein>
    <submittedName>
        <fullName evidence="4">CubicO group peptidase, beta-lactamase class C family</fullName>
    </submittedName>
</protein>
<proteinExistence type="predicted"/>
<evidence type="ECO:0000313" key="5">
    <source>
        <dbReference type="Proteomes" id="UP001157946"/>
    </source>
</evidence>
<gene>
    <name evidence="4" type="ORF">SAMN06265361_10395</name>
</gene>
<dbReference type="Gene3D" id="3.40.710.10">
    <property type="entry name" value="DD-peptidase/beta-lactamase superfamily"/>
    <property type="match status" value="1"/>
</dbReference>
<dbReference type="InterPro" id="IPR012338">
    <property type="entry name" value="Beta-lactam/transpept-like"/>
</dbReference>
<dbReference type="RefSeq" id="WP_284724202.1">
    <property type="nucleotide sequence ID" value="NZ_FXTU01000003.1"/>
</dbReference>
<dbReference type="InterPro" id="IPR050491">
    <property type="entry name" value="AmpC-like"/>
</dbReference>
<dbReference type="AlphaFoldDB" id="A0AA45WNF7"/>
<comment type="caution">
    <text evidence="4">The sequence shown here is derived from an EMBL/GenBank/DDBJ whole genome shotgun (WGS) entry which is preliminary data.</text>
</comment>
<dbReference type="InterPro" id="IPR001466">
    <property type="entry name" value="Beta-lactam-related"/>
</dbReference>
<sequence length="436" mass="50011">MKKIVGKLEEYLNALDQNGYFSGSILVGYKGEVLICKGYSLANVENNVPNTPRTKYRIGSITKGFTATAILQLQEQGVLSVQDTIDRYLPDFLNGKQITIHHLLTHTSGIPDFTSFPDYWTRIMRLPSTLDQTIALFKELSLEFTPGERFSYCSSSYLLLTKIIEQLSGQSYEEYLRQFIFQPLHMNNSGVDNGRTILKHMASGYTIWKEKIHSEFIDMSIPLGGYGLYSTVEDLYLWDQALYTNQLISDESLCSMFYPYQQNYGYGWAIQQIEIGGKKRTCISHYGDINGFCGDILRFVDDNLTVIVLSNLSFTPVTWIGKNIAKVFFGVPIKIPEAIRSVDLNEATIHHLLGTYQTENSNRELQITYEKGQLYLTTTKVHGAPCQYPIHPIFITEKQIEFVTEYMDESLIFELITTTPRLWYREMDNLTLYLIK</sequence>
<evidence type="ECO:0000313" key="4">
    <source>
        <dbReference type="EMBL" id="SMP17937.1"/>
    </source>
</evidence>
<name>A0AA45WNF7_9BACL</name>
<comment type="subcellular location">
    <subcellularLocation>
        <location evidence="1">Membrane</location>
    </subcellularLocation>
</comment>
<dbReference type="GO" id="GO:0016020">
    <property type="term" value="C:membrane"/>
    <property type="evidence" value="ECO:0007669"/>
    <property type="project" value="UniProtKB-SubCell"/>
</dbReference>
<keyword evidence="2" id="KW-0472">Membrane</keyword>
<dbReference type="SUPFAM" id="SSF56601">
    <property type="entry name" value="beta-lactamase/transpeptidase-like"/>
    <property type="match status" value="1"/>
</dbReference>
<evidence type="ECO:0000259" key="3">
    <source>
        <dbReference type="Pfam" id="PF00144"/>
    </source>
</evidence>
<reference evidence="4" key="1">
    <citation type="submission" date="2017-05" db="EMBL/GenBank/DDBJ databases">
        <authorList>
            <person name="Varghese N."/>
            <person name="Submissions S."/>
        </authorList>
    </citation>
    <scope>NUCLEOTIDE SEQUENCE</scope>
    <source>
        <strain evidence="4">DSM 45262</strain>
    </source>
</reference>
<keyword evidence="5" id="KW-1185">Reference proteome</keyword>
<feature type="domain" description="Beta-lactamase-related" evidence="3">
    <location>
        <begin position="16"/>
        <end position="316"/>
    </location>
</feature>
<dbReference type="EMBL" id="FXTU01000003">
    <property type="protein sequence ID" value="SMP17937.1"/>
    <property type="molecule type" value="Genomic_DNA"/>
</dbReference>